<name>A0ACC1SS46_9HYPO</name>
<protein>
    <submittedName>
        <fullName evidence="1">Uncharacterized protein</fullName>
    </submittedName>
</protein>
<comment type="caution">
    <text evidence="1">The sequence shown here is derived from an EMBL/GenBank/DDBJ whole genome shotgun (WGS) entry which is preliminary data.</text>
</comment>
<evidence type="ECO:0000313" key="1">
    <source>
        <dbReference type="EMBL" id="KAJ3545211.1"/>
    </source>
</evidence>
<gene>
    <name evidence="1" type="ORF">NM208_g2622</name>
</gene>
<evidence type="ECO:0000313" key="2">
    <source>
        <dbReference type="Proteomes" id="UP001148629"/>
    </source>
</evidence>
<keyword evidence="2" id="KW-1185">Reference proteome</keyword>
<dbReference type="EMBL" id="JANRMS010000159">
    <property type="protein sequence ID" value="KAJ3545211.1"/>
    <property type="molecule type" value="Genomic_DNA"/>
</dbReference>
<proteinExistence type="predicted"/>
<sequence>MPAGLDAGSHMPNLATICQVVTCVSLTASTIVQSKRQSPVVLVYDLASDITRQYSAVYSSPFKFHQNYLNNRQVSSLNLILMAGFSTSSGSWKDKTAIARKVRDDSVSKVKPPLRGIPDTLPPSSQSIPKLVLTPREVELTENYTVHQLLAKLRSRELSSEELTRAFLRRAAVAQATTNCLTELLWDDAIDRARYLDSLPAPIGPLHGLPVSIKEHQGTKGSNQTANGSYVAYVGKFQGSTLLCDILWDAGCVHFARTAQPQTIMHLETESNIYGRTVNPYNRDLTPGGSSGGESALLGIRGSVFGVGGDIGGSIRVPAAHCGIYGFKPSAQRLPIAGGTGHMFGRECILATNGPMATDRDSLELFMEVVLAAEPWRLEPSIRVAPWRPYQFTKPLKIAVQWWDGVVMPHPPMLRALHEVSEACKRAGMTIVNWDSEALDHKTGWDILSALYYPDGGREVLGLLEKAGEPVLPLTTFITKEQPNVKDRSIHEMWKLCTEREAYRTTYARHWTSTADQDGQEVDVILCPPYFGAASPHEMSRYWGYAAIWNLLDYPAAVFPVTTVNLDKDKKDPKYVPRNADDRFVYDLYEPERYEGAPIGLQIVGRRHLDEKVLAALRQIERALGRM</sequence>
<accession>A0ACC1SS46</accession>
<organism evidence="1 2">
    <name type="scientific">Fusarium decemcellulare</name>
    <dbReference type="NCBI Taxonomy" id="57161"/>
    <lineage>
        <taxon>Eukaryota</taxon>
        <taxon>Fungi</taxon>
        <taxon>Dikarya</taxon>
        <taxon>Ascomycota</taxon>
        <taxon>Pezizomycotina</taxon>
        <taxon>Sordariomycetes</taxon>
        <taxon>Hypocreomycetidae</taxon>
        <taxon>Hypocreales</taxon>
        <taxon>Nectriaceae</taxon>
        <taxon>Fusarium</taxon>
        <taxon>Fusarium decemcellulare species complex</taxon>
    </lineage>
</organism>
<reference evidence="1" key="1">
    <citation type="submission" date="2022-08" db="EMBL/GenBank/DDBJ databases">
        <title>Genome Sequence of Fusarium decemcellulare.</title>
        <authorList>
            <person name="Buettner E."/>
        </authorList>
    </citation>
    <scope>NUCLEOTIDE SEQUENCE</scope>
    <source>
        <strain evidence="1">Babe19</strain>
    </source>
</reference>
<dbReference type="Proteomes" id="UP001148629">
    <property type="component" value="Unassembled WGS sequence"/>
</dbReference>